<evidence type="ECO:0000256" key="1">
    <source>
        <dbReference type="ARBA" id="ARBA00006668"/>
    </source>
</evidence>
<dbReference type="EMBL" id="SDOV01000002">
    <property type="protein sequence ID" value="KAH7643823.1"/>
    <property type="molecule type" value="Genomic_DNA"/>
</dbReference>
<evidence type="ECO:0000313" key="7">
    <source>
        <dbReference type="EMBL" id="KAH7643823.1"/>
    </source>
</evidence>
<comment type="similarity">
    <text evidence="1">Belongs to the bacterial ribosomal protein bS16 family.</text>
</comment>
<evidence type="ECO:0000313" key="8">
    <source>
        <dbReference type="EMBL" id="KAH9497171.1"/>
    </source>
</evidence>
<dbReference type="InterPro" id="IPR000307">
    <property type="entry name" value="Ribosomal_bS16"/>
</dbReference>
<comment type="caution">
    <text evidence="8">The sequence shown here is derived from an EMBL/GenBank/DDBJ whole genome shotgun (WGS) entry which is preliminary data.</text>
</comment>
<name>A0A922HPL8_DERFA</name>
<evidence type="ECO:0000256" key="3">
    <source>
        <dbReference type="ARBA" id="ARBA00023274"/>
    </source>
</evidence>
<accession>A0A922HPL8</accession>
<dbReference type="GO" id="GO:0005763">
    <property type="term" value="C:mitochondrial small ribosomal subunit"/>
    <property type="evidence" value="ECO:0007669"/>
    <property type="project" value="TreeGrafter"/>
</dbReference>
<evidence type="ECO:0000256" key="2">
    <source>
        <dbReference type="ARBA" id="ARBA00022980"/>
    </source>
</evidence>
<organism evidence="8 9">
    <name type="scientific">Dermatophagoides farinae</name>
    <name type="common">American house dust mite</name>
    <dbReference type="NCBI Taxonomy" id="6954"/>
    <lineage>
        <taxon>Eukaryota</taxon>
        <taxon>Metazoa</taxon>
        <taxon>Ecdysozoa</taxon>
        <taxon>Arthropoda</taxon>
        <taxon>Chelicerata</taxon>
        <taxon>Arachnida</taxon>
        <taxon>Acari</taxon>
        <taxon>Acariformes</taxon>
        <taxon>Sarcoptiformes</taxon>
        <taxon>Astigmata</taxon>
        <taxon>Psoroptidia</taxon>
        <taxon>Analgoidea</taxon>
        <taxon>Pyroglyphidae</taxon>
        <taxon>Dermatophagoidinae</taxon>
        <taxon>Dermatophagoides</taxon>
    </lineage>
</organism>
<proteinExistence type="inferred from homology"/>
<dbReference type="EMBL" id="ASGP02000007">
    <property type="protein sequence ID" value="KAH9497171.1"/>
    <property type="molecule type" value="Genomic_DNA"/>
</dbReference>
<keyword evidence="2 8" id="KW-0689">Ribosomal protein</keyword>
<keyword evidence="3" id="KW-0687">Ribonucleoprotein</keyword>
<dbReference type="GO" id="GO:0003735">
    <property type="term" value="F:structural constituent of ribosome"/>
    <property type="evidence" value="ECO:0007669"/>
    <property type="project" value="InterPro"/>
</dbReference>
<dbReference type="OrthoDB" id="407221at2759"/>
<gene>
    <name evidence="8" type="primary">MRPS16</name>
    <name evidence="8" type="ORF">DERF_013175</name>
    <name evidence="7" type="ORF">HUG17_6185</name>
</gene>
<reference evidence="8" key="4">
    <citation type="journal article" date="2022" name="Res Sq">
        <title>Comparative Genomics Reveals Insights into the Divergent Evolution of Astigmatic Mites and Household Pest Adaptations.</title>
        <authorList>
            <person name="Xiong Q."/>
            <person name="Wan A.T.-Y."/>
            <person name="Liu X.-Y."/>
            <person name="Fung C.S.-H."/>
            <person name="Xiao X."/>
            <person name="Malainual N."/>
            <person name="Hou J."/>
            <person name="Wang L."/>
            <person name="Wang M."/>
            <person name="Yang K."/>
            <person name="Cui Y."/>
            <person name="Leung E."/>
            <person name="Nong W."/>
            <person name="Shin S.-K."/>
            <person name="Au S."/>
            <person name="Jeong K.Y."/>
            <person name="Chew F.T."/>
            <person name="Hui J."/>
            <person name="Leung T.F."/>
            <person name="Tungtrongchitr A."/>
            <person name="Zhong N."/>
            <person name="Liu Z."/>
            <person name="Tsui S."/>
        </authorList>
    </citation>
    <scope>NUCLEOTIDE SEQUENCE</scope>
    <source>
        <strain evidence="8">Derf</strain>
        <tissue evidence="8">Whole organism</tissue>
    </source>
</reference>
<dbReference type="GO" id="GO:0032543">
    <property type="term" value="P:mitochondrial translation"/>
    <property type="evidence" value="ECO:0007669"/>
    <property type="project" value="TreeGrafter"/>
</dbReference>
<reference evidence="7" key="2">
    <citation type="submission" date="2020-06" db="EMBL/GenBank/DDBJ databases">
        <authorList>
            <person name="Ji K."/>
            <person name="Li J."/>
        </authorList>
    </citation>
    <scope>NUCLEOTIDE SEQUENCE</scope>
    <source>
        <strain evidence="7">JKM2019</strain>
        <tissue evidence="7">Whole body</tissue>
    </source>
</reference>
<dbReference type="Pfam" id="PF00886">
    <property type="entry name" value="Ribosomal_S16"/>
    <property type="match status" value="1"/>
</dbReference>
<reference evidence="8" key="1">
    <citation type="submission" date="2013-05" db="EMBL/GenBank/DDBJ databases">
        <authorList>
            <person name="Yim A.K.Y."/>
            <person name="Chan T.F."/>
            <person name="Ji K.M."/>
            <person name="Liu X.Y."/>
            <person name="Zhou J.W."/>
            <person name="Li R.Q."/>
            <person name="Yang K.Y."/>
            <person name="Li J."/>
            <person name="Li M."/>
            <person name="Law P.T.W."/>
            <person name="Wu Y.L."/>
            <person name="Cai Z.L."/>
            <person name="Qin H."/>
            <person name="Bao Y."/>
            <person name="Leung R.K.K."/>
            <person name="Ng P.K.S."/>
            <person name="Zou J."/>
            <person name="Zhong X.J."/>
            <person name="Ran P.X."/>
            <person name="Zhong N.S."/>
            <person name="Liu Z.G."/>
            <person name="Tsui S.K.W."/>
        </authorList>
    </citation>
    <scope>NUCLEOTIDE SEQUENCE</scope>
    <source>
        <strain evidence="8">Derf</strain>
        <tissue evidence="8">Whole organism</tissue>
    </source>
</reference>
<feature type="region of interest" description="Disordered" evidence="6">
    <location>
        <begin position="106"/>
        <end position="146"/>
    </location>
</feature>
<evidence type="ECO:0000256" key="5">
    <source>
        <dbReference type="ARBA" id="ARBA00035438"/>
    </source>
</evidence>
<sequence>MVWPHKSGFGIKLVRMGCKNRPYYQIGAMPSRRRTGLLPDEVIGSLDPVPNERNEIVAAVDLSRLSYWMGRGARLSVGMQTLLGLAGWTPVPPHVYIKAKQERDQMFKKIQQQQQQTGENEHESDDGDNNEEKIEIESVLPKRLPF</sequence>
<protein>
    <recommendedName>
        <fullName evidence="4">Small ribosomal subunit protein bS16m</fullName>
    </recommendedName>
    <alternativeName>
        <fullName evidence="5">28S ribosomal protein S16, mitochondrial</fullName>
    </alternativeName>
</protein>
<dbReference type="PANTHER" id="PTHR12919">
    <property type="entry name" value="30S RIBOSOMAL PROTEIN S16"/>
    <property type="match status" value="1"/>
</dbReference>
<dbReference type="NCBIfam" id="TIGR00002">
    <property type="entry name" value="S16"/>
    <property type="match status" value="1"/>
</dbReference>
<dbReference type="Proteomes" id="UP000828236">
    <property type="component" value="Unassembled WGS sequence"/>
</dbReference>
<keyword evidence="9" id="KW-1185">Reference proteome</keyword>
<evidence type="ECO:0000256" key="6">
    <source>
        <dbReference type="SAM" id="MobiDB-lite"/>
    </source>
</evidence>
<dbReference type="SUPFAM" id="SSF54565">
    <property type="entry name" value="Ribosomal protein S16"/>
    <property type="match status" value="1"/>
</dbReference>
<dbReference type="PANTHER" id="PTHR12919:SF20">
    <property type="entry name" value="SMALL RIBOSOMAL SUBUNIT PROTEIN BS16M"/>
    <property type="match status" value="1"/>
</dbReference>
<evidence type="ECO:0000313" key="9">
    <source>
        <dbReference type="Proteomes" id="UP000790347"/>
    </source>
</evidence>
<dbReference type="Proteomes" id="UP000790347">
    <property type="component" value="Unassembled WGS sequence"/>
</dbReference>
<evidence type="ECO:0000256" key="4">
    <source>
        <dbReference type="ARBA" id="ARBA00035263"/>
    </source>
</evidence>
<dbReference type="Gene3D" id="3.30.1320.10">
    <property type="match status" value="1"/>
</dbReference>
<dbReference type="AlphaFoldDB" id="A0A922HPL8"/>
<dbReference type="InterPro" id="IPR023803">
    <property type="entry name" value="Ribosomal_bS16_dom_sf"/>
</dbReference>
<reference evidence="7" key="3">
    <citation type="journal article" date="2021" name="World Allergy Organ. J.">
        <title>Chromosome-level assembly of Dermatophagoides farinae genome and transcriptome reveals two novel allergens Der f 37 and Der f 39.</title>
        <authorList>
            <person name="Chen J."/>
            <person name="Cai Z."/>
            <person name="Fan D."/>
            <person name="Hu J."/>
            <person name="Hou Y."/>
            <person name="He Y."/>
            <person name="Zhang Z."/>
            <person name="Zhao Z."/>
            <person name="Gao P."/>
            <person name="Hu W."/>
            <person name="Sun J."/>
            <person name="Li J."/>
            <person name="Ji K."/>
        </authorList>
    </citation>
    <scope>NUCLEOTIDE SEQUENCE</scope>
    <source>
        <strain evidence="7">JKM2019</strain>
    </source>
</reference>